<dbReference type="Gene3D" id="1.10.10.60">
    <property type="entry name" value="Homeodomain-like"/>
    <property type="match status" value="1"/>
</dbReference>
<proteinExistence type="predicted"/>
<organism evidence="7 8">
    <name type="scientific">Granulicella sibirica</name>
    <dbReference type="NCBI Taxonomy" id="2479048"/>
    <lineage>
        <taxon>Bacteria</taxon>
        <taxon>Pseudomonadati</taxon>
        <taxon>Acidobacteriota</taxon>
        <taxon>Terriglobia</taxon>
        <taxon>Terriglobales</taxon>
        <taxon>Acidobacteriaceae</taxon>
        <taxon>Granulicella</taxon>
    </lineage>
</organism>
<dbReference type="InterPro" id="IPR003012">
    <property type="entry name" value="Tet_transcr_reg_TetR"/>
</dbReference>
<reference evidence="8" key="2">
    <citation type="submission" date="2019-02" db="EMBL/GenBank/DDBJ databases">
        <title>Granulicella sibirica sp. nov., a psychrotolerant acidobacterium isolated from an organic soil layer in forested tundra, West Siberia.</title>
        <authorList>
            <person name="Oshkin I.Y."/>
            <person name="Kulichevskaya I.S."/>
            <person name="Rijpstra W.I.C."/>
            <person name="Sinninghe Damste J.S."/>
            <person name="Rakitin A.L."/>
            <person name="Ravin N.V."/>
            <person name="Dedysh S.N."/>
        </authorList>
    </citation>
    <scope>NUCLEOTIDE SEQUENCE [LARGE SCALE GENOMIC DNA]</scope>
    <source>
        <strain evidence="8">AF10</strain>
    </source>
</reference>
<dbReference type="AlphaFoldDB" id="A0A4Q0STT1"/>
<protein>
    <submittedName>
        <fullName evidence="7">Transcriptional regulator, TetR family</fullName>
    </submittedName>
</protein>
<dbReference type="SUPFAM" id="SSF46689">
    <property type="entry name" value="Homeodomain-like"/>
    <property type="match status" value="1"/>
</dbReference>
<dbReference type="InterPro" id="IPR009057">
    <property type="entry name" value="Homeodomain-like_sf"/>
</dbReference>
<dbReference type="OrthoDB" id="166040at2"/>
<dbReference type="EMBL" id="RDSM01000004">
    <property type="protein sequence ID" value="RXH54423.1"/>
    <property type="molecule type" value="Genomic_DNA"/>
</dbReference>
<dbReference type="GO" id="GO:0003700">
    <property type="term" value="F:DNA-binding transcription factor activity"/>
    <property type="evidence" value="ECO:0007669"/>
    <property type="project" value="TreeGrafter"/>
</dbReference>
<dbReference type="GO" id="GO:0000976">
    <property type="term" value="F:transcription cis-regulatory region binding"/>
    <property type="evidence" value="ECO:0007669"/>
    <property type="project" value="TreeGrafter"/>
</dbReference>
<dbReference type="GO" id="GO:0045892">
    <property type="term" value="P:negative regulation of DNA-templated transcription"/>
    <property type="evidence" value="ECO:0007669"/>
    <property type="project" value="InterPro"/>
</dbReference>
<feature type="DNA-binding region" description="H-T-H motif" evidence="5">
    <location>
        <begin position="37"/>
        <end position="56"/>
    </location>
</feature>
<evidence type="ECO:0000256" key="3">
    <source>
        <dbReference type="ARBA" id="ARBA00023125"/>
    </source>
</evidence>
<evidence type="ECO:0000256" key="4">
    <source>
        <dbReference type="ARBA" id="ARBA00023163"/>
    </source>
</evidence>
<comment type="function">
    <text evidence="1">TetR is the repressor of the tetracycline resistance element; its N-terminal region forms a helix-turn-helix structure and binds DNA. Binding of tetracycline to TetR reduces the repressor affinity for the tetracycline resistance gene (tetA) promoter operator sites.</text>
</comment>
<evidence type="ECO:0000256" key="2">
    <source>
        <dbReference type="ARBA" id="ARBA00023015"/>
    </source>
</evidence>
<accession>A0A4Q0STT1</accession>
<evidence type="ECO:0000259" key="6">
    <source>
        <dbReference type="PROSITE" id="PS50977"/>
    </source>
</evidence>
<reference evidence="7 8" key="1">
    <citation type="submission" date="2018-11" db="EMBL/GenBank/DDBJ databases">
        <authorList>
            <person name="Mardanov A.V."/>
            <person name="Ravin N.V."/>
            <person name="Dedysh S.N."/>
        </authorList>
    </citation>
    <scope>NUCLEOTIDE SEQUENCE [LARGE SCALE GENOMIC DNA]</scope>
    <source>
        <strain evidence="7 8">AF10</strain>
    </source>
</reference>
<dbReference type="InterPro" id="IPR001647">
    <property type="entry name" value="HTH_TetR"/>
</dbReference>
<comment type="caution">
    <text evidence="7">The sequence shown here is derived from an EMBL/GenBank/DDBJ whole genome shotgun (WGS) entry which is preliminary data.</text>
</comment>
<dbReference type="SUPFAM" id="SSF48498">
    <property type="entry name" value="Tetracyclin repressor-like, C-terminal domain"/>
    <property type="match status" value="1"/>
</dbReference>
<keyword evidence="3 5" id="KW-0238">DNA-binding</keyword>
<evidence type="ECO:0000313" key="7">
    <source>
        <dbReference type="EMBL" id="RXH54423.1"/>
    </source>
</evidence>
<dbReference type="PRINTS" id="PR00400">
    <property type="entry name" value="TETREPRESSOR"/>
</dbReference>
<dbReference type="PANTHER" id="PTHR30055">
    <property type="entry name" value="HTH-TYPE TRANSCRIPTIONAL REGULATOR RUTR"/>
    <property type="match status" value="1"/>
</dbReference>
<keyword evidence="2" id="KW-0805">Transcription regulation</keyword>
<dbReference type="InterPro" id="IPR050109">
    <property type="entry name" value="HTH-type_TetR-like_transc_reg"/>
</dbReference>
<name>A0A4Q0STT1_9BACT</name>
<evidence type="ECO:0000313" key="8">
    <source>
        <dbReference type="Proteomes" id="UP000289437"/>
    </source>
</evidence>
<sequence length="226" mass="24613">MPKKARSSRRREESLSRESIVEASIDLLDRSGEDGLTFRALSERLTTGPGAIYWHIANKSELLTAACDAIVARTIEATPSGVETKANIRDLALGLFDAIDEHPWVGSALAQAPGAMPMVRILERLGQQVSALGVKEQARWEAVGTLLSYILGVGGRNAANGQLARERNLDRSDFLEAVAAAWSQLDPNIYPFTRSIAGHVRDHDDRVDFLAGIDLILRGVGSSRKR</sequence>
<dbReference type="GO" id="GO:0046677">
    <property type="term" value="P:response to antibiotic"/>
    <property type="evidence" value="ECO:0007669"/>
    <property type="project" value="InterPro"/>
</dbReference>
<keyword evidence="4" id="KW-0804">Transcription</keyword>
<dbReference type="PANTHER" id="PTHR30055:SF151">
    <property type="entry name" value="TRANSCRIPTIONAL REGULATORY PROTEIN"/>
    <property type="match status" value="1"/>
</dbReference>
<evidence type="ECO:0000256" key="1">
    <source>
        <dbReference type="ARBA" id="ARBA00002856"/>
    </source>
</evidence>
<dbReference type="Pfam" id="PF00440">
    <property type="entry name" value="TetR_N"/>
    <property type="match status" value="1"/>
</dbReference>
<keyword evidence="8" id="KW-1185">Reference proteome</keyword>
<dbReference type="PROSITE" id="PS50977">
    <property type="entry name" value="HTH_TETR_2"/>
    <property type="match status" value="1"/>
</dbReference>
<dbReference type="Gene3D" id="1.10.357.10">
    <property type="entry name" value="Tetracycline Repressor, domain 2"/>
    <property type="match status" value="1"/>
</dbReference>
<dbReference type="InterPro" id="IPR036271">
    <property type="entry name" value="Tet_transcr_reg_TetR-rel_C_sf"/>
</dbReference>
<feature type="domain" description="HTH tetR-type" evidence="6">
    <location>
        <begin position="14"/>
        <end position="74"/>
    </location>
</feature>
<dbReference type="Proteomes" id="UP000289437">
    <property type="component" value="Unassembled WGS sequence"/>
</dbReference>
<dbReference type="RefSeq" id="WP_128915306.1">
    <property type="nucleotide sequence ID" value="NZ_RDSM01000004.1"/>
</dbReference>
<gene>
    <name evidence="7" type="ORF">GRAN_4719</name>
</gene>
<evidence type="ECO:0000256" key="5">
    <source>
        <dbReference type="PROSITE-ProRule" id="PRU00335"/>
    </source>
</evidence>